<dbReference type="HOGENOM" id="CLU_1909572_0_0_1"/>
<dbReference type="STRING" id="109376.A0A0D3B834"/>
<keyword evidence="3" id="KW-0862">Zinc</keyword>
<keyword evidence="2" id="KW-0863">Zinc-finger</keyword>
<evidence type="ECO:0000313" key="6">
    <source>
        <dbReference type="EnsemblPlants" id="Bo3g045060.1"/>
    </source>
</evidence>
<dbReference type="PANTHER" id="PTHR31948">
    <property type="entry name" value="ZINC-FINGER HOMEODOMAIN PROTEIN 2"/>
    <property type="match status" value="1"/>
</dbReference>
<keyword evidence="7" id="KW-1185">Reference proteome</keyword>
<dbReference type="AlphaFoldDB" id="A0A0D3B834"/>
<evidence type="ECO:0000259" key="5">
    <source>
        <dbReference type="PROSITE" id="PS51523"/>
    </source>
</evidence>
<feature type="domain" description="ZF-HD dimerization-type" evidence="5">
    <location>
        <begin position="50"/>
        <end position="101"/>
    </location>
</feature>
<dbReference type="Gramene" id="Bo3g045060.1">
    <property type="protein sequence ID" value="Bo3g045060.1"/>
    <property type="gene ID" value="Bo3g045060"/>
</dbReference>
<proteinExistence type="predicted"/>
<name>A0A0D3B834_BRAOL</name>
<evidence type="ECO:0000256" key="3">
    <source>
        <dbReference type="ARBA" id="ARBA00022833"/>
    </source>
</evidence>
<reference evidence="6 7" key="1">
    <citation type="journal article" date="2014" name="Genome Biol.">
        <title>Transcriptome and methylome profiling reveals relics of genome dominance in the mesopolyploid Brassica oleracea.</title>
        <authorList>
            <person name="Parkin I.A."/>
            <person name="Koh C."/>
            <person name="Tang H."/>
            <person name="Robinson S.J."/>
            <person name="Kagale S."/>
            <person name="Clarke W.E."/>
            <person name="Town C.D."/>
            <person name="Nixon J."/>
            <person name="Krishnakumar V."/>
            <person name="Bidwell S.L."/>
            <person name="Denoeud F."/>
            <person name="Belcram H."/>
            <person name="Links M.G."/>
            <person name="Just J."/>
            <person name="Clarke C."/>
            <person name="Bender T."/>
            <person name="Huebert T."/>
            <person name="Mason A.S."/>
            <person name="Pires J.C."/>
            <person name="Barker G."/>
            <person name="Moore J."/>
            <person name="Walley P.G."/>
            <person name="Manoli S."/>
            <person name="Batley J."/>
            <person name="Edwards D."/>
            <person name="Nelson M.N."/>
            <person name="Wang X."/>
            <person name="Paterson A.H."/>
            <person name="King G."/>
            <person name="Bancroft I."/>
            <person name="Chalhoub B."/>
            <person name="Sharpe A.G."/>
        </authorList>
    </citation>
    <scope>NUCLEOTIDE SEQUENCE</scope>
    <source>
        <strain evidence="6 7">cv. TO1000</strain>
    </source>
</reference>
<dbReference type="GO" id="GO:0005634">
    <property type="term" value="C:nucleus"/>
    <property type="evidence" value="ECO:0007669"/>
    <property type="project" value="TreeGrafter"/>
</dbReference>
<dbReference type="NCBIfam" id="TIGR01566">
    <property type="entry name" value="ZF_HD_prot_N"/>
    <property type="match status" value="1"/>
</dbReference>
<dbReference type="GO" id="GO:0008270">
    <property type="term" value="F:zinc ion binding"/>
    <property type="evidence" value="ECO:0007669"/>
    <property type="project" value="UniProtKB-KW"/>
</dbReference>
<keyword evidence="1" id="KW-0479">Metal-binding</keyword>
<feature type="compositionally biased region" description="Polar residues" evidence="4">
    <location>
        <begin position="21"/>
        <end position="32"/>
    </location>
</feature>
<dbReference type="PANTHER" id="PTHR31948:SF72">
    <property type="entry name" value="ZINC-FINGER HOMEODOMAIN PROTEIN 10"/>
    <property type="match status" value="1"/>
</dbReference>
<reference evidence="6" key="2">
    <citation type="submission" date="2015-03" db="UniProtKB">
        <authorList>
            <consortium name="EnsemblPlants"/>
        </authorList>
    </citation>
    <scope>IDENTIFICATION</scope>
</reference>
<sequence length="133" mass="14104">MLEVGAMDMTPKYPAKYPTNPKLQPRSNQINQPPSATESSNAATTSTTTQPPALQNRTAAIGGHTLDVCSKFMPSLTFTSSDPTSLTCAACGCHHNFHRRDPGDSSLTSAVAPPSLLTSSTTAEIEYQPHTVN</sequence>
<dbReference type="GO" id="GO:0050793">
    <property type="term" value="P:regulation of developmental process"/>
    <property type="evidence" value="ECO:0007669"/>
    <property type="project" value="TreeGrafter"/>
</dbReference>
<dbReference type="PROSITE" id="PS51523">
    <property type="entry name" value="ZF_HD_DIMER"/>
    <property type="match status" value="1"/>
</dbReference>
<dbReference type="GO" id="GO:0000976">
    <property type="term" value="F:transcription cis-regulatory region binding"/>
    <property type="evidence" value="ECO:0007669"/>
    <property type="project" value="TreeGrafter"/>
</dbReference>
<feature type="region of interest" description="Disordered" evidence="4">
    <location>
        <begin position="1"/>
        <end position="53"/>
    </location>
</feature>
<dbReference type="Proteomes" id="UP000032141">
    <property type="component" value="Chromosome C3"/>
</dbReference>
<dbReference type="InterPro" id="IPR006456">
    <property type="entry name" value="ZF_HD_homeobox_Cys/His_dimer"/>
</dbReference>
<evidence type="ECO:0000256" key="2">
    <source>
        <dbReference type="ARBA" id="ARBA00022771"/>
    </source>
</evidence>
<accession>A0A0D3B834</accession>
<dbReference type="EnsemblPlants" id="Bo3g045060.1">
    <property type="protein sequence ID" value="Bo3g045060.1"/>
    <property type="gene ID" value="Bo3g045060"/>
</dbReference>
<evidence type="ECO:0000313" key="7">
    <source>
        <dbReference type="Proteomes" id="UP000032141"/>
    </source>
</evidence>
<organism evidence="6 7">
    <name type="scientific">Brassica oleracea var. oleracea</name>
    <dbReference type="NCBI Taxonomy" id="109376"/>
    <lineage>
        <taxon>Eukaryota</taxon>
        <taxon>Viridiplantae</taxon>
        <taxon>Streptophyta</taxon>
        <taxon>Embryophyta</taxon>
        <taxon>Tracheophyta</taxon>
        <taxon>Spermatophyta</taxon>
        <taxon>Magnoliopsida</taxon>
        <taxon>eudicotyledons</taxon>
        <taxon>Gunneridae</taxon>
        <taxon>Pentapetalae</taxon>
        <taxon>rosids</taxon>
        <taxon>malvids</taxon>
        <taxon>Brassicales</taxon>
        <taxon>Brassicaceae</taxon>
        <taxon>Brassiceae</taxon>
        <taxon>Brassica</taxon>
    </lineage>
</organism>
<feature type="compositionally biased region" description="Low complexity" evidence="4">
    <location>
        <begin position="33"/>
        <end position="53"/>
    </location>
</feature>
<evidence type="ECO:0000256" key="4">
    <source>
        <dbReference type="SAM" id="MobiDB-lite"/>
    </source>
</evidence>
<dbReference type="Pfam" id="PF04770">
    <property type="entry name" value="ZF-HD_dimer"/>
    <property type="match status" value="1"/>
</dbReference>
<evidence type="ECO:0000256" key="1">
    <source>
        <dbReference type="ARBA" id="ARBA00022723"/>
    </source>
</evidence>
<dbReference type="GO" id="GO:0003700">
    <property type="term" value="F:DNA-binding transcription factor activity"/>
    <property type="evidence" value="ECO:0007669"/>
    <property type="project" value="TreeGrafter"/>
</dbReference>
<protein>
    <recommendedName>
        <fullName evidence="5">ZF-HD dimerization-type domain-containing protein</fullName>
    </recommendedName>
</protein>